<organism evidence="6 7">
    <name type="scientific">Paraglaciecola algarum</name>
    <dbReference type="NCBI Taxonomy" id="3050085"/>
    <lineage>
        <taxon>Bacteria</taxon>
        <taxon>Pseudomonadati</taxon>
        <taxon>Pseudomonadota</taxon>
        <taxon>Gammaproteobacteria</taxon>
        <taxon>Alteromonadales</taxon>
        <taxon>Alteromonadaceae</taxon>
        <taxon>Paraglaciecola</taxon>
    </lineage>
</organism>
<dbReference type="SUPFAM" id="SSF48452">
    <property type="entry name" value="TPR-like"/>
    <property type="match status" value="2"/>
</dbReference>
<dbReference type="PANTHER" id="PTHR44858">
    <property type="entry name" value="TETRATRICOPEPTIDE REPEAT PROTEIN 6"/>
    <property type="match status" value="1"/>
</dbReference>
<dbReference type="InterPro" id="IPR050498">
    <property type="entry name" value="Ycf3"/>
</dbReference>
<feature type="coiled-coil region" evidence="4">
    <location>
        <begin position="687"/>
        <end position="714"/>
    </location>
</feature>
<feature type="transmembrane region" description="Helical" evidence="5">
    <location>
        <begin position="20"/>
        <end position="38"/>
    </location>
</feature>
<evidence type="ECO:0008006" key="8">
    <source>
        <dbReference type="Google" id="ProtNLM"/>
    </source>
</evidence>
<dbReference type="PANTHER" id="PTHR44858:SF1">
    <property type="entry name" value="UDP-N-ACETYLGLUCOSAMINE--PEPTIDE N-ACETYLGLUCOSAMINYLTRANSFERASE SPINDLY-RELATED"/>
    <property type="match status" value="1"/>
</dbReference>
<dbReference type="InterPro" id="IPR011990">
    <property type="entry name" value="TPR-like_helical_dom_sf"/>
</dbReference>
<reference evidence="6 7" key="1">
    <citation type="submission" date="2022-01" db="EMBL/GenBank/DDBJ databases">
        <title>Paraglaciecola sp. G1-23.</title>
        <authorList>
            <person name="Jin M.S."/>
            <person name="Han D.M."/>
            <person name="Kim H.M."/>
            <person name="Jeon C.O."/>
        </authorList>
    </citation>
    <scope>NUCLEOTIDE SEQUENCE [LARGE SCALE GENOMIC DNA]</scope>
    <source>
        <strain evidence="6 7">G1-23</strain>
    </source>
</reference>
<evidence type="ECO:0000313" key="6">
    <source>
        <dbReference type="EMBL" id="MCF2947775.1"/>
    </source>
</evidence>
<gene>
    <name evidence="6" type="ORF">L0668_06635</name>
</gene>
<name>A0ABS9D5S0_9ALTE</name>
<dbReference type="RefSeq" id="WP_235311310.1">
    <property type="nucleotide sequence ID" value="NZ_JAKGAS010000003.1"/>
</dbReference>
<feature type="transmembrane region" description="Helical" evidence="5">
    <location>
        <begin position="92"/>
        <end position="110"/>
    </location>
</feature>
<evidence type="ECO:0000256" key="3">
    <source>
        <dbReference type="PROSITE-ProRule" id="PRU00339"/>
    </source>
</evidence>
<comment type="caution">
    <text evidence="6">The sequence shown here is derived from an EMBL/GenBank/DDBJ whole genome shotgun (WGS) entry which is preliminary data.</text>
</comment>
<dbReference type="EMBL" id="JAKGAS010000003">
    <property type="protein sequence ID" value="MCF2947775.1"/>
    <property type="molecule type" value="Genomic_DNA"/>
</dbReference>
<feature type="transmembrane region" description="Helical" evidence="5">
    <location>
        <begin position="44"/>
        <end position="66"/>
    </location>
</feature>
<keyword evidence="4" id="KW-0175">Coiled coil</keyword>
<feature type="repeat" description="TPR" evidence="3">
    <location>
        <begin position="466"/>
        <end position="499"/>
    </location>
</feature>
<keyword evidence="5" id="KW-0812">Transmembrane</keyword>
<accession>A0ABS9D5S0</accession>
<sequence>MSKLLAEIRRRRVLQTFIPYLGFVWLILQIVAVVAPMFNFSPLVSTFIAVVLFAGMPVMLYLSWYFDFTFQGLEAIPDKTSGEMTPFGKTHWAVLLIITLSSGGLAYQFFSTLKTEFVKQEEGLQQTIQATSIAVLPFKDSSPDQDQAFLAQGLAEEITSLLGQTQGLTVASSSSSAILNDRGLDPVTIARRLKVDTILTGSVRKIGDKLTVRTELINAKDGKVLWTESFARKFKDIFLVESEIARSAVNLLQDTYLESGTLNNPASTNSTDAYVIYLKGREQYRKQTTESMKAARKLFEQAIGLDPEYAQAYVALADTVTMLAKGTEGFDHDAFFGVLDGKVAAQLAEQNLAKAFIRNPNLAEAYAVRGLILAMLLKQTDDALSSLNKAINLNPSLAKAYMWKFALLDRMGRLSEAWDTLEIAFLLDPISIANQYNRGFYLSEKGMIEESSQQFHSLINEFPKSPLGYSGLASNSYLIGDLSASLPYWKKAIELSPNNINFQLSYIEVLSSLEFIEEAKNVNRDPLNVPTFLLIEKKYSQLFAHINNQLAAYPDDPWLLFESAWYHMLVGDQKKGKQQLVDSLKLFKTNELYNLPHCSPAIEIAWALKEDKRFEESEELVEKCHDLSELVQSESRNNAFNHYLRARILALKGNIELSANILNSSIKYGWRLQWAKSDPLLVEVVESDKGKLAIQTLEKELEKEKQEAQEFILQLQN</sequence>
<evidence type="ECO:0000256" key="2">
    <source>
        <dbReference type="ARBA" id="ARBA00022803"/>
    </source>
</evidence>
<dbReference type="InterPro" id="IPR019734">
    <property type="entry name" value="TPR_rpt"/>
</dbReference>
<dbReference type="Pfam" id="PF13181">
    <property type="entry name" value="TPR_8"/>
    <property type="match status" value="1"/>
</dbReference>
<keyword evidence="2 3" id="KW-0802">TPR repeat</keyword>
<evidence type="ECO:0000256" key="4">
    <source>
        <dbReference type="SAM" id="Coils"/>
    </source>
</evidence>
<proteinExistence type="predicted"/>
<keyword evidence="5" id="KW-0472">Membrane</keyword>
<keyword evidence="5" id="KW-1133">Transmembrane helix</keyword>
<evidence type="ECO:0000313" key="7">
    <source>
        <dbReference type="Proteomes" id="UP001521137"/>
    </source>
</evidence>
<dbReference type="Gene3D" id="1.25.40.10">
    <property type="entry name" value="Tetratricopeptide repeat domain"/>
    <property type="match status" value="3"/>
</dbReference>
<dbReference type="PROSITE" id="PS50005">
    <property type="entry name" value="TPR"/>
    <property type="match status" value="1"/>
</dbReference>
<evidence type="ECO:0000256" key="5">
    <source>
        <dbReference type="SAM" id="Phobius"/>
    </source>
</evidence>
<dbReference type="Proteomes" id="UP001521137">
    <property type="component" value="Unassembled WGS sequence"/>
</dbReference>
<keyword evidence="1" id="KW-0677">Repeat</keyword>
<keyword evidence="7" id="KW-1185">Reference proteome</keyword>
<protein>
    <recommendedName>
        <fullName evidence="8">Tetratricopeptide repeat protein</fullName>
    </recommendedName>
</protein>
<evidence type="ECO:0000256" key="1">
    <source>
        <dbReference type="ARBA" id="ARBA00022737"/>
    </source>
</evidence>
<dbReference type="Gene3D" id="3.40.50.10610">
    <property type="entry name" value="ABC-type transport auxiliary lipoprotein component"/>
    <property type="match status" value="1"/>
</dbReference>
<dbReference type="SMART" id="SM00028">
    <property type="entry name" value="TPR"/>
    <property type="match status" value="3"/>
</dbReference>